<dbReference type="EMBL" id="AZGZ01000040">
    <property type="protein sequence ID" value="KZZ87054.1"/>
    <property type="molecule type" value="Genomic_DNA"/>
</dbReference>
<reference evidence="1 2" key="1">
    <citation type="journal article" date="2016" name="Genome Biol. Evol.">
        <title>Divergent and convergent evolution of fungal pathogenicity.</title>
        <authorList>
            <person name="Shang Y."/>
            <person name="Xiao G."/>
            <person name="Zheng P."/>
            <person name="Cen K."/>
            <person name="Zhan S."/>
            <person name="Wang C."/>
        </authorList>
    </citation>
    <scope>NUCLEOTIDE SEQUENCE [LARGE SCALE GENOMIC DNA]</scope>
    <source>
        <strain evidence="1 2">ARSEF 7405</strain>
    </source>
</reference>
<name>A0A167V506_9EURO</name>
<keyword evidence="2" id="KW-1185">Reference proteome</keyword>
<dbReference type="Proteomes" id="UP000242877">
    <property type="component" value="Unassembled WGS sequence"/>
</dbReference>
<gene>
    <name evidence="1" type="ORF">AAP_06000</name>
</gene>
<accession>A0A167V506</accession>
<dbReference type="VEuPathDB" id="FungiDB:AAP_06000"/>
<proteinExistence type="predicted"/>
<dbReference type="AlphaFoldDB" id="A0A167V506"/>
<comment type="caution">
    <text evidence="1">The sequence shown here is derived from an EMBL/GenBank/DDBJ whole genome shotgun (WGS) entry which is preliminary data.</text>
</comment>
<organism evidence="1 2">
    <name type="scientific">Ascosphaera apis ARSEF 7405</name>
    <dbReference type="NCBI Taxonomy" id="392613"/>
    <lineage>
        <taxon>Eukaryota</taxon>
        <taxon>Fungi</taxon>
        <taxon>Dikarya</taxon>
        <taxon>Ascomycota</taxon>
        <taxon>Pezizomycotina</taxon>
        <taxon>Eurotiomycetes</taxon>
        <taxon>Eurotiomycetidae</taxon>
        <taxon>Onygenales</taxon>
        <taxon>Ascosphaeraceae</taxon>
        <taxon>Ascosphaera</taxon>
    </lineage>
</organism>
<evidence type="ECO:0000313" key="1">
    <source>
        <dbReference type="EMBL" id="KZZ87054.1"/>
    </source>
</evidence>
<evidence type="ECO:0000313" key="2">
    <source>
        <dbReference type="Proteomes" id="UP000242877"/>
    </source>
</evidence>
<protein>
    <submittedName>
        <fullName evidence="1">Uncharacterized protein</fullName>
    </submittedName>
</protein>
<sequence length="209" mass="23235">MGYILHHDLTPDFDAQYLKSRIQLTYLLAEAAMFEAWEVVMNNTACQTACTRALAHYFALRIATEWCGIKILRMKAGGPPAGRKGRGPFPDGLNQLILSGMHQVPAVLREVEVLHSSEVKQYSFLIHQDDGHLTVFNERIDGFQERVDKAIEESIKAKEYIGLLYAFTSAQRTIPSLGSSQSQSTSTGSGQTLTLAFRAAANREDKTNK</sequence>